<evidence type="ECO:0000256" key="6">
    <source>
        <dbReference type="ARBA" id="ARBA00022723"/>
    </source>
</evidence>
<accession>A0ABU2DUW0</accession>
<evidence type="ECO:0000256" key="1">
    <source>
        <dbReference type="ARBA" id="ARBA00004651"/>
    </source>
</evidence>
<dbReference type="RefSeq" id="WP_310549276.1">
    <property type="nucleotide sequence ID" value="NZ_JAVKGR010000021.1"/>
</dbReference>
<evidence type="ECO:0000256" key="8">
    <source>
        <dbReference type="ARBA" id="ARBA00022833"/>
    </source>
</evidence>
<comment type="caution">
    <text evidence="14">The sequence shown here is derived from an EMBL/GenBank/DDBJ whole genome shotgun (WGS) entry which is preliminary data.</text>
</comment>
<dbReference type="InterPro" id="IPR022919">
    <property type="entry name" value="Pept_M48_protease_HtpX"/>
</dbReference>
<evidence type="ECO:0000256" key="5">
    <source>
        <dbReference type="ARBA" id="ARBA00022692"/>
    </source>
</evidence>
<evidence type="ECO:0000256" key="12">
    <source>
        <dbReference type="HAMAP-Rule" id="MF_00188"/>
    </source>
</evidence>
<feature type="binding site" evidence="12">
    <location>
        <position position="138"/>
    </location>
    <ligand>
        <name>Zn(2+)</name>
        <dbReference type="ChEBI" id="CHEBI:29105"/>
        <note>catalytic</note>
    </ligand>
</feature>
<keyword evidence="4 12" id="KW-0645">Protease</keyword>
<keyword evidence="15" id="KW-1185">Reference proteome</keyword>
<feature type="transmembrane region" description="Helical" evidence="12">
    <location>
        <begin position="148"/>
        <end position="173"/>
    </location>
</feature>
<feature type="binding site" evidence="12">
    <location>
        <position position="142"/>
    </location>
    <ligand>
        <name>Zn(2+)</name>
        <dbReference type="ChEBI" id="CHEBI:29105"/>
        <note>catalytic</note>
    </ligand>
</feature>
<proteinExistence type="inferred from homology"/>
<keyword evidence="11 12" id="KW-0472">Membrane</keyword>
<feature type="transmembrane region" description="Helical" evidence="12">
    <location>
        <begin position="36"/>
        <end position="54"/>
    </location>
</feature>
<dbReference type="InterPro" id="IPR050083">
    <property type="entry name" value="HtpX_protease"/>
</dbReference>
<keyword evidence="7 12" id="KW-0378">Hydrolase</keyword>
<evidence type="ECO:0000256" key="9">
    <source>
        <dbReference type="ARBA" id="ARBA00022989"/>
    </source>
</evidence>
<dbReference type="Proteomes" id="UP001251870">
    <property type="component" value="Unassembled WGS sequence"/>
</dbReference>
<feature type="active site" evidence="12">
    <location>
        <position position="139"/>
    </location>
</feature>
<dbReference type="EMBL" id="JAVKGR010000021">
    <property type="protein sequence ID" value="MDR8020294.1"/>
    <property type="molecule type" value="Genomic_DNA"/>
</dbReference>
<gene>
    <name evidence="12" type="primary">htpX</name>
    <name evidence="14" type="ORF">RIL96_12055</name>
</gene>
<comment type="subcellular location">
    <subcellularLocation>
        <location evidence="1 12">Cell membrane</location>
        <topology evidence="1 12">Multi-pass membrane protein</topology>
    </subcellularLocation>
</comment>
<keyword evidence="10 12" id="KW-0482">Metalloprotease</keyword>
<comment type="cofactor">
    <cofactor evidence="12">
        <name>Zn(2+)</name>
        <dbReference type="ChEBI" id="CHEBI:29105"/>
    </cofactor>
    <text evidence="12">Binds 1 zinc ion per subunit.</text>
</comment>
<feature type="transmembrane region" description="Helical" evidence="12">
    <location>
        <begin position="185"/>
        <end position="205"/>
    </location>
</feature>
<evidence type="ECO:0000313" key="15">
    <source>
        <dbReference type="Proteomes" id="UP001251870"/>
    </source>
</evidence>
<keyword evidence="8 12" id="KW-0862">Zinc</keyword>
<dbReference type="EC" id="3.4.24.-" evidence="12"/>
<organism evidence="14 15">
    <name type="scientific">Nesterenkonia aerolata</name>
    <dbReference type="NCBI Taxonomy" id="3074079"/>
    <lineage>
        <taxon>Bacteria</taxon>
        <taxon>Bacillati</taxon>
        <taxon>Actinomycetota</taxon>
        <taxon>Actinomycetes</taxon>
        <taxon>Micrococcales</taxon>
        <taxon>Micrococcaceae</taxon>
        <taxon>Nesterenkonia</taxon>
    </lineage>
</organism>
<reference evidence="14 15" key="1">
    <citation type="submission" date="2023-09" db="EMBL/GenBank/DDBJ databases">
        <title>Description of three actinobacteria isolated from air of manufacturing shop in a pharmaceutical factory.</title>
        <authorList>
            <person name="Zhang D.-F."/>
        </authorList>
    </citation>
    <scope>NUCLEOTIDE SEQUENCE [LARGE SCALE GENOMIC DNA]</scope>
    <source>
        <strain evidence="14 15">LY-0111</strain>
    </source>
</reference>
<evidence type="ECO:0000256" key="7">
    <source>
        <dbReference type="ARBA" id="ARBA00022801"/>
    </source>
</evidence>
<feature type="transmembrane region" description="Helical" evidence="12">
    <location>
        <begin position="12"/>
        <end position="30"/>
    </location>
</feature>
<keyword evidence="6 12" id="KW-0479">Metal-binding</keyword>
<evidence type="ECO:0000259" key="13">
    <source>
        <dbReference type="Pfam" id="PF01435"/>
    </source>
</evidence>
<dbReference type="HAMAP" id="MF_00188">
    <property type="entry name" value="Pept_M48_protease_HtpX"/>
    <property type="match status" value="1"/>
</dbReference>
<keyword evidence="3 12" id="KW-1003">Cell membrane</keyword>
<evidence type="ECO:0000256" key="4">
    <source>
        <dbReference type="ARBA" id="ARBA00022670"/>
    </source>
</evidence>
<evidence type="ECO:0000256" key="3">
    <source>
        <dbReference type="ARBA" id="ARBA00022475"/>
    </source>
</evidence>
<evidence type="ECO:0000313" key="14">
    <source>
        <dbReference type="EMBL" id="MDR8020294.1"/>
    </source>
</evidence>
<protein>
    <recommendedName>
        <fullName evidence="12">Protease HtpX homolog</fullName>
        <ecNumber evidence="12">3.4.24.-</ecNumber>
    </recommendedName>
</protein>
<dbReference type="PANTHER" id="PTHR43221:SF1">
    <property type="entry name" value="PROTEASE HTPX"/>
    <property type="match status" value="1"/>
</dbReference>
<keyword evidence="5 12" id="KW-0812">Transmembrane</keyword>
<feature type="binding site" evidence="12">
    <location>
        <position position="214"/>
    </location>
    <ligand>
        <name>Zn(2+)</name>
        <dbReference type="ChEBI" id="CHEBI:29105"/>
        <note>catalytic</note>
    </ligand>
</feature>
<dbReference type="Pfam" id="PF01435">
    <property type="entry name" value="Peptidase_M48"/>
    <property type="match status" value="1"/>
</dbReference>
<sequence length="299" mass="32071">MSHHNGRLRTIGLLSLLFGLLLAIGAILAYSSGNSFFLVLFAGIGLVSVAYSYWNSDKIALRAMKAYPVSREQAPALYTMVEELAQRAQQPVPRIYIAPSPTPNAFATGRNPENGVVCFTEGILNLLNERELRGVTGHELMHVYNRDILISSVAAAVAGILTTVSQFFLLFGMGRGGNNNGGGNPLALIGSLVAVLLMPLAAGLIQMAISRTREYDADSDGAQLTGDPLALASALHKLAGGIERQPMAEDPKHDAHAHMMIANPFGARAKQLFSTHPPMPERIRRLEDMAGYRDPGAQG</sequence>
<dbReference type="GO" id="GO:0008237">
    <property type="term" value="F:metallopeptidase activity"/>
    <property type="evidence" value="ECO:0007669"/>
    <property type="project" value="UniProtKB-KW"/>
</dbReference>
<comment type="similarity">
    <text evidence="2 12">Belongs to the peptidase M48B family.</text>
</comment>
<evidence type="ECO:0000256" key="11">
    <source>
        <dbReference type="ARBA" id="ARBA00023136"/>
    </source>
</evidence>
<evidence type="ECO:0000256" key="10">
    <source>
        <dbReference type="ARBA" id="ARBA00023049"/>
    </source>
</evidence>
<name>A0ABU2DUW0_9MICC</name>
<dbReference type="Gene3D" id="3.30.2010.10">
    <property type="entry name" value="Metalloproteases ('zincins'), catalytic domain"/>
    <property type="match status" value="1"/>
</dbReference>
<dbReference type="InterPro" id="IPR001915">
    <property type="entry name" value="Peptidase_M48"/>
</dbReference>
<dbReference type="PANTHER" id="PTHR43221">
    <property type="entry name" value="PROTEASE HTPX"/>
    <property type="match status" value="1"/>
</dbReference>
<keyword evidence="9 12" id="KW-1133">Transmembrane helix</keyword>
<feature type="domain" description="Peptidase M48" evidence="13">
    <location>
        <begin position="73"/>
        <end position="289"/>
    </location>
</feature>
<evidence type="ECO:0000256" key="2">
    <source>
        <dbReference type="ARBA" id="ARBA00009779"/>
    </source>
</evidence>